<feature type="transmembrane region" description="Helical" evidence="9">
    <location>
        <begin position="162"/>
        <end position="182"/>
    </location>
</feature>
<gene>
    <name evidence="12" type="ORF">C8A04DRAFT_40999</name>
</gene>
<evidence type="ECO:0000259" key="11">
    <source>
        <dbReference type="PROSITE" id="PS50929"/>
    </source>
</evidence>
<feature type="transmembrane region" description="Helical" evidence="9">
    <location>
        <begin position="988"/>
        <end position="1019"/>
    </location>
</feature>
<feature type="region of interest" description="Disordered" evidence="8">
    <location>
        <begin position="1371"/>
        <end position="1395"/>
    </location>
</feature>
<feature type="transmembrane region" description="Helical" evidence="9">
    <location>
        <begin position="99"/>
        <end position="117"/>
    </location>
</feature>
<keyword evidence="4" id="KW-0547">Nucleotide-binding</keyword>
<dbReference type="Proteomes" id="UP001302676">
    <property type="component" value="Unassembled WGS sequence"/>
</dbReference>
<dbReference type="InterPro" id="IPR003593">
    <property type="entry name" value="AAA+_ATPase"/>
</dbReference>
<feature type="transmembrane region" description="Helical" evidence="9">
    <location>
        <begin position="328"/>
        <end position="351"/>
    </location>
</feature>
<dbReference type="InterPro" id="IPR056227">
    <property type="entry name" value="TMD0_ABC"/>
</dbReference>
<dbReference type="InterPro" id="IPR050173">
    <property type="entry name" value="ABC_transporter_C-like"/>
</dbReference>
<feature type="transmembrane region" description="Helical" evidence="9">
    <location>
        <begin position="407"/>
        <end position="425"/>
    </location>
</feature>
<protein>
    <submittedName>
        <fullName evidence="12">P-loop containing nucleoside triphosphate hydrolase protein</fullName>
    </submittedName>
</protein>
<dbReference type="InterPro" id="IPR003439">
    <property type="entry name" value="ABC_transporter-like_ATP-bd"/>
</dbReference>
<evidence type="ECO:0000313" key="12">
    <source>
        <dbReference type="EMBL" id="KAK4139084.1"/>
    </source>
</evidence>
<feature type="transmembrane region" description="Helical" evidence="9">
    <location>
        <begin position="1180"/>
        <end position="1201"/>
    </location>
</feature>
<accession>A0AAN6UUC5</accession>
<evidence type="ECO:0000256" key="2">
    <source>
        <dbReference type="ARBA" id="ARBA00022448"/>
    </source>
</evidence>
<dbReference type="PROSITE" id="PS00211">
    <property type="entry name" value="ABC_TRANSPORTER_1"/>
    <property type="match status" value="1"/>
</dbReference>
<evidence type="ECO:0000256" key="1">
    <source>
        <dbReference type="ARBA" id="ARBA00004141"/>
    </source>
</evidence>
<evidence type="ECO:0000256" key="4">
    <source>
        <dbReference type="ARBA" id="ARBA00022741"/>
    </source>
</evidence>
<dbReference type="InterPro" id="IPR044726">
    <property type="entry name" value="ABCC_6TM_D2"/>
</dbReference>
<evidence type="ECO:0000313" key="13">
    <source>
        <dbReference type="Proteomes" id="UP001302676"/>
    </source>
</evidence>
<evidence type="ECO:0000259" key="10">
    <source>
        <dbReference type="PROSITE" id="PS50893"/>
    </source>
</evidence>
<feature type="region of interest" description="Disordered" evidence="8">
    <location>
        <begin position="890"/>
        <end position="912"/>
    </location>
</feature>
<feature type="transmembrane region" description="Helical" evidence="9">
    <location>
        <begin position="490"/>
        <end position="509"/>
    </location>
</feature>
<feature type="transmembrane region" description="Helical" evidence="9">
    <location>
        <begin position="31"/>
        <end position="54"/>
    </location>
</feature>
<feature type="transmembrane region" description="Helical" evidence="9">
    <location>
        <begin position="66"/>
        <end position="87"/>
    </location>
</feature>
<dbReference type="Gene3D" id="1.20.1560.10">
    <property type="entry name" value="ABC transporter type 1, transmembrane domain"/>
    <property type="match status" value="2"/>
</dbReference>
<reference evidence="12" key="2">
    <citation type="submission" date="2023-05" db="EMBL/GenBank/DDBJ databases">
        <authorList>
            <consortium name="Lawrence Berkeley National Laboratory"/>
            <person name="Steindorff A."/>
            <person name="Hensen N."/>
            <person name="Bonometti L."/>
            <person name="Westerberg I."/>
            <person name="Brannstrom I.O."/>
            <person name="Guillou S."/>
            <person name="Cros-Aarteil S."/>
            <person name="Calhoun S."/>
            <person name="Haridas S."/>
            <person name="Kuo A."/>
            <person name="Mondo S."/>
            <person name="Pangilinan J."/>
            <person name="Riley R."/>
            <person name="Labutti K."/>
            <person name="Andreopoulos B."/>
            <person name="Lipzen A."/>
            <person name="Chen C."/>
            <person name="Yanf M."/>
            <person name="Daum C."/>
            <person name="Ng V."/>
            <person name="Clum A."/>
            <person name="Ohm R."/>
            <person name="Martin F."/>
            <person name="Silar P."/>
            <person name="Natvig D."/>
            <person name="Lalanne C."/>
            <person name="Gautier V."/>
            <person name="Ament-Velasquez S.L."/>
            <person name="Kruys A."/>
            <person name="Hutchinson M.I."/>
            <person name="Powell A.J."/>
            <person name="Barry K."/>
            <person name="Miller A.N."/>
            <person name="Grigoriev I.V."/>
            <person name="Debuchy R."/>
            <person name="Gladieux P."/>
            <person name="Thoren M.H."/>
            <person name="Johannesson H."/>
        </authorList>
    </citation>
    <scope>NUCLEOTIDE SEQUENCE</scope>
    <source>
        <strain evidence="12">CBS 141.50</strain>
    </source>
</reference>
<name>A0AAN6UUC5_9PEZI</name>
<feature type="domain" description="ABC transporter" evidence="10">
    <location>
        <begin position="1245"/>
        <end position="1499"/>
    </location>
</feature>
<dbReference type="Pfam" id="PF00664">
    <property type="entry name" value="ABC_membrane"/>
    <property type="match status" value="1"/>
</dbReference>
<dbReference type="PROSITE" id="PS50929">
    <property type="entry name" value="ABC_TM1F"/>
    <property type="match status" value="2"/>
</dbReference>
<feature type="domain" description="ABC transmembrane type-1" evidence="11">
    <location>
        <begin position="1012"/>
        <end position="1209"/>
    </location>
</feature>
<dbReference type="SMART" id="SM00382">
    <property type="entry name" value="AAA"/>
    <property type="match status" value="2"/>
</dbReference>
<dbReference type="PROSITE" id="PS50893">
    <property type="entry name" value="ABC_TRANSPORTER_2"/>
    <property type="match status" value="2"/>
</dbReference>
<evidence type="ECO:0000256" key="9">
    <source>
        <dbReference type="SAM" id="Phobius"/>
    </source>
</evidence>
<comment type="caution">
    <text evidence="12">The sequence shown here is derived from an EMBL/GenBank/DDBJ whole genome shotgun (WGS) entry which is preliminary data.</text>
</comment>
<sequence length="1503" mass="164579">MDCDVVDSTWGPWAGPNCRGGLDFTLTFEEAILTILPTGLMILGAVAQIVFLIGRPRVVANGFLMWVKQGLTIVLGLLKLAVIMLWAIPGTGGAPRTNLTLPAAAVNFVGVFPLSALSYFEHTLSVAPSFLIELYLLLTILFDVARLRTLGLMPEGSHRSLAAAEGVALAVKIALMLVEAARKDRLIAPEVKRKHTLEQLSGFYGRSMFFWLGATLWNGFTRYLVATDLSGPRDEESAELLRERFRATWAFNMSKTHPTANPPAKSALFTTLLTSMPTKFLGPVIPRLVIVALTLTQPMLLERLITFVQGGAVHPGEQSVIYSERSDVGYALIGAFAILYILMALFNAWYAHACNKLALEMRSVLIDSCYRQLLKMRLAALDAGKAATLINVDMQHIMEGSKILHDIWASLITVAVAVYLLFLKIQMAAPLGPRQVAWLAATEARVKSTMFMITGFKEVKMLGLSPAYTQNLQELRSTEVLLGRTAANKVAAASTELSILVAFGGFAIISNIQGIPLTFQTLFASLALLRISLDPLFLLIQGTPALVSMFKCLGRVQDLLYDDRLVDSEQLDHNGPHGGLGFSHPPNPYGHSSVSSTAELMKNAHQMMDPYQENFQQQEPGQEPGVPLLEVQEHHLQPHVSQHLHGHGHYRYNSGVDMTELVEILDASFCWKSKEDVPAMSVPALTIAPASFTAVIGPVGSGKSTLLKGILGEIEHISGSRQMRRGLRVAFCDQEPWLMDQSVRENIIGSRAFEPEWYARVIDACAMAPDIEGFAEGDEKNVGSGGSALSGGQKSRVALARAVYCRPELLLMDDIFSGLDRKSSTHIFTSVFAEDGLLSKLGCAAVLVTHSTQFLPRFNTILLINNATITHRGTYEELLASGALDESVLPHASSGSGSPTTAKPAASAGDSVEVTSDGKIVLKNAPLDTEETQASRAPSEWAVYGYFLKSCGVMGITLFFVLAGVLAGERSFETVWLKMWAEDPNPSLSYYIGVFTGLIVGGVSLLGGICVASITYVVSVGSHTIANRFIQDIMLVDDELPMALVNTTTSFFGVVAETIIVMISSKYVSASIPILILVLFVIQKFYLRTSKQLRLIDIEAKAPLSAFLLETLQGIVSIRAFDRTGEFSAKNTELLNFSQKAHYTLVSVQVWLKMILDFVVTLLAIMVTTLAVTLRSDQSLGWLGLALVNLISLSTSFKYLITFWANLETSIGAVARIRRFNLDVEPEEMFQLPPPHPAWPTEGGIEIERLTASYSPNTPPAINNINLKIEPGMKVAVCGRSGSGKSSLIATLLRCLELNSGTITIDGLDVSRLSRDAVRKRIMTLPQKSLFIHDSIRANMLMWDDSAAHASRTEAETDRLIETFLRKKKKKSKSDDGTEGKDKDDGPVTLSSPLNPEERLSIGQQQLFCLARGLFQRGDSQIVLMDEFTSSMDHETEALVRDIVERDLKGKTVIEVLHRLEHILDFDLVVVLEKGKIVEVGHPEELLQDEEGLLRDLYQSMRG</sequence>
<dbReference type="Pfam" id="PF00005">
    <property type="entry name" value="ABC_tran"/>
    <property type="match status" value="2"/>
</dbReference>
<dbReference type="PANTHER" id="PTHR24223">
    <property type="entry name" value="ATP-BINDING CASSETTE SUB-FAMILY C"/>
    <property type="match status" value="1"/>
</dbReference>
<dbReference type="Pfam" id="PF24357">
    <property type="entry name" value="TMD0_ABC"/>
    <property type="match status" value="1"/>
</dbReference>
<dbReference type="Gene3D" id="3.40.50.300">
    <property type="entry name" value="P-loop containing nucleotide triphosphate hydrolases"/>
    <property type="match status" value="2"/>
</dbReference>
<feature type="transmembrane region" description="Helical" evidence="9">
    <location>
        <begin position="1067"/>
        <end position="1087"/>
    </location>
</feature>
<feature type="domain" description="ABC transmembrane type-1" evidence="11">
    <location>
        <begin position="288"/>
        <end position="548"/>
    </location>
</feature>
<dbReference type="EMBL" id="MU853704">
    <property type="protein sequence ID" value="KAK4139084.1"/>
    <property type="molecule type" value="Genomic_DNA"/>
</dbReference>
<feature type="transmembrane region" description="Helical" evidence="9">
    <location>
        <begin position="946"/>
        <end position="968"/>
    </location>
</feature>
<dbReference type="CDD" id="cd18580">
    <property type="entry name" value="ABC_6TM_ABCC_D2"/>
    <property type="match status" value="1"/>
</dbReference>
<evidence type="ECO:0000256" key="7">
    <source>
        <dbReference type="ARBA" id="ARBA00023136"/>
    </source>
</evidence>
<dbReference type="InterPro" id="IPR017871">
    <property type="entry name" value="ABC_transporter-like_CS"/>
</dbReference>
<dbReference type="InterPro" id="IPR011527">
    <property type="entry name" value="ABC1_TM_dom"/>
</dbReference>
<reference evidence="12" key="1">
    <citation type="journal article" date="2023" name="Mol. Phylogenet. Evol.">
        <title>Genome-scale phylogeny and comparative genomics of the fungal order Sordariales.</title>
        <authorList>
            <person name="Hensen N."/>
            <person name="Bonometti L."/>
            <person name="Westerberg I."/>
            <person name="Brannstrom I.O."/>
            <person name="Guillou S."/>
            <person name="Cros-Aarteil S."/>
            <person name="Calhoun S."/>
            <person name="Haridas S."/>
            <person name="Kuo A."/>
            <person name="Mondo S."/>
            <person name="Pangilinan J."/>
            <person name="Riley R."/>
            <person name="LaButti K."/>
            <person name="Andreopoulos B."/>
            <person name="Lipzen A."/>
            <person name="Chen C."/>
            <person name="Yan M."/>
            <person name="Daum C."/>
            <person name="Ng V."/>
            <person name="Clum A."/>
            <person name="Steindorff A."/>
            <person name="Ohm R.A."/>
            <person name="Martin F."/>
            <person name="Silar P."/>
            <person name="Natvig D.O."/>
            <person name="Lalanne C."/>
            <person name="Gautier V."/>
            <person name="Ament-Velasquez S.L."/>
            <person name="Kruys A."/>
            <person name="Hutchinson M.I."/>
            <person name="Powell A.J."/>
            <person name="Barry K."/>
            <person name="Miller A.N."/>
            <person name="Grigoriev I.V."/>
            <person name="Debuchy R."/>
            <person name="Gladieux P."/>
            <person name="Hiltunen Thoren M."/>
            <person name="Johannesson H."/>
        </authorList>
    </citation>
    <scope>NUCLEOTIDE SEQUENCE</scope>
    <source>
        <strain evidence="12">CBS 141.50</strain>
    </source>
</reference>
<feature type="transmembrane region" description="Helical" evidence="9">
    <location>
        <begin position="1150"/>
        <end position="1174"/>
    </location>
</feature>
<dbReference type="InterPro" id="IPR027417">
    <property type="entry name" value="P-loop_NTPase"/>
</dbReference>
<dbReference type="GO" id="GO:0016887">
    <property type="term" value="F:ATP hydrolysis activity"/>
    <property type="evidence" value="ECO:0007669"/>
    <property type="project" value="InterPro"/>
</dbReference>
<keyword evidence="13" id="KW-1185">Reference proteome</keyword>
<dbReference type="GO" id="GO:0005524">
    <property type="term" value="F:ATP binding"/>
    <property type="evidence" value="ECO:0007669"/>
    <property type="project" value="UniProtKB-KW"/>
</dbReference>
<proteinExistence type="predicted"/>
<dbReference type="SUPFAM" id="SSF52540">
    <property type="entry name" value="P-loop containing nucleoside triphosphate hydrolases"/>
    <property type="match status" value="2"/>
</dbReference>
<dbReference type="RefSeq" id="XP_062632455.1">
    <property type="nucleotide sequence ID" value="XM_062785140.1"/>
</dbReference>
<feature type="compositionally biased region" description="Basic and acidic residues" evidence="8">
    <location>
        <begin position="1373"/>
        <end position="1386"/>
    </location>
</feature>
<keyword evidence="5" id="KW-0067">ATP-binding</keyword>
<evidence type="ECO:0000256" key="5">
    <source>
        <dbReference type="ARBA" id="ARBA00022840"/>
    </source>
</evidence>
<evidence type="ECO:0000256" key="6">
    <source>
        <dbReference type="ARBA" id="ARBA00022989"/>
    </source>
</evidence>
<keyword evidence="12" id="KW-0378">Hydrolase</keyword>
<feature type="transmembrane region" description="Helical" evidence="9">
    <location>
        <begin position="124"/>
        <end position="142"/>
    </location>
</feature>
<feature type="domain" description="ABC transporter" evidence="10">
    <location>
        <begin position="662"/>
        <end position="891"/>
    </location>
</feature>
<dbReference type="SUPFAM" id="SSF90123">
    <property type="entry name" value="ABC transporter transmembrane region"/>
    <property type="match status" value="2"/>
</dbReference>
<dbReference type="GO" id="GO:0140359">
    <property type="term" value="F:ABC-type transporter activity"/>
    <property type="evidence" value="ECO:0007669"/>
    <property type="project" value="InterPro"/>
</dbReference>
<keyword evidence="7 9" id="KW-0472">Membrane</keyword>
<dbReference type="GeneID" id="87821753"/>
<comment type="subcellular location">
    <subcellularLocation>
        <location evidence="1">Membrane</location>
        <topology evidence="1">Multi-pass membrane protein</topology>
    </subcellularLocation>
</comment>
<keyword evidence="3 9" id="KW-0812">Transmembrane</keyword>
<organism evidence="12 13">
    <name type="scientific">Dichotomopilus funicola</name>
    <dbReference type="NCBI Taxonomy" id="1934379"/>
    <lineage>
        <taxon>Eukaryota</taxon>
        <taxon>Fungi</taxon>
        <taxon>Dikarya</taxon>
        <taxon>Ascomycota</taxon>
        <taxon>Pezizomycotina</taxon>
        <taxon>Sordariomycetes</taxon>
        <taxon>Sordariomycetidae</taxon>
        <taxon>Sordariales</taxon>
        <taxon>Chaetomiaceae</taxon>
        <taxon>Dichotomopilus</taxon>
    </lineage>
</organism>
<dbReference type="PANTHER" id="PTHR24223:SF399">
    <property type="entry name" value="ABC TRANSPORTER ATNG"/>
    <property type="match status" value="1"/>
</dbReference>
<evidence type="ECO:0000256" key="3">
    <source>
        <dbReference type="ARBA" id="ARBA00022692"/>
    </source>
</evidence>
<dbReference type="InterPro" id="IPR036640">
    <property type="entry name" value="ABC1_TM_sf"/>
</dbReference>
<dbReference type="GO" id="GO:0016020">
    <property type="term" value="C:membrane"/>
    <property type="evidence" value="ECO:0007669"/>
    <property type="project" value="UniProtKB-SubCell"/>
</dbReference>
<evidence type="ECO:0000256" key="8">
    <source>
        <dbReference type="SAM" id="MobiDB-lite"/>
    </source>
</evidence>
<keyword evidence="6 9" id="KW-1133">Transmembrane helix</keyword>
<keyword evidence="2" id="KW-0813">Transport</keyword>